<dbReference type="PROSITE" id="PS50911">
    <property type="entry name" value="CHAP"/>
    <property type="match status" value="1"/>
</dbReference>
<dbReference type="AlphaFoldDB" id="A0A2T4PS27"/>
<protein>
    <submittedName>
        <fullName evidence="3">CHAP domain-containing protein</fullName>
    </submittedName>
</protein>
<feature type="transmembrane region" description="Helical" evidence="1">
    <location>
        <begin position="7"/>
        <end position="24"/>
    </location>
</feature>
<keyword evidence="1" id="KW-0472">Membrane</keyword>
<dbReference type="SUPFAM" id="SSF54001">
    <property type="entry name" value="Cysteine proteinases"/>
    <property type="match status" value="1"/>
</dbReference>
<dbReference type="Pfam" id="PF05257">
    <property type="entry name" value="CHAP"/>
    <property type="match status" value="1"/>
</dbReference>
<proteinExistence type="predicted"/>
<dbReference type="GeneID" id="86197858"/>
<evidence type="ECO:0000313" key="3">
    <source>
        <dbReference type="EMBL" id="PTI29153.1"/>
    </source>
</evidence>
<dbReference type="InterPro" id="IPR007921">
    <property type="entry name" value="CHAP_dom"/>
</dbReference>
<reference evidence="3 4" key="1">
    <citation type="journal article" date="2016" name="Front. Microbiol.">
        <title>Comprehensive Phylogenetic Analysis of Bovine Non-aureus Staphylococci Species Based on Whole-Genome Sequencing.</title>
        <authorList>
            <person name="Naushad S."/>
            <person name="Barkema H.W."/>
            <person name="Luby C."/>
            <person name="Condas L.A."/>
            <person name="Nobrega D.B."/>
            <person name="Carson D.A."/>
            <person name="De Buck J."/>
        </authorList>
    </citation>
    <scope>NUCLEOTIDE SEQUENCE [LARGE SCALE GENOMIC DNA]</scope>
    <source>
        <strain evidence="3 4">SNUC 2204</strain>
    </source>
</reference>
<evidence type="ECO:0000313" key="4">
    <source>
        <dbReference type="Proteomes" id="UP000241209"/>
    </source>
</evidence>
<feature type="domain" description="Peptidase C51" evidence="2">
    <location>
        <begin position="51"/>
        <end position="174"/>
    </location>
</feature>
<evidence type="ECO:0000256" key="1">
    <source>
        <dbReference type="SAM" id="Phobius"/>
    </source>
</evidence>
<dbReference type="STRING" id="1167632.GCA_000286335_02139"/>
<sequence length="177" mass="20716">MKKLFRFIVFIATWTAIIAMAFLFRSQGGFDFISDYTEDIKKQIKEKEIAIRTEQIKKNDKTDDRSLGNFYQEGQCTFYVYEERLNIDKRIGSSWGDAKQWDDRAKDEGYKVDGQPREGSILQTDYGELGHVAIVNEVKSDGSIVVSDMNYEKPYEVTERLITSDRLHNYQFIHEKI</sequence>
<comment type="caution">
    <text evidence="3">The sequence shown here is derived from an EMBL/GenBank/DDBJ whole genome shotgun (WGS) entry which is preliminary data.</text>
</comment>
<dbReference type="InterPro" id="IPR038765">
    <property type="entry name" value="Papain-like_cys_pep_sf"/>
</dbReference>
<dbReference type="Proteomes" id="UP000241209">
    <property type="component" value="Unassembled WGS sequence"/>
</dbReference>
<organism evidence="3 4">
    <name type="scientific">Mammaliicoccus vitulinus</name>
    <dbReference type="NCBI Taxonomy" id="71237"/>
    <lineage>
        <taxon>Bacteria</taxon>
        <taxon>Bacillati</taxon>
        <taxon>Bacillota</taxon>
        <taxon>Bacilli</taxon>
        <taxon>Bacillales</taxon>
        <taxon>Staphylococcaceae</taxon>
        <taxon>Mammaliicoccus</taxon>
    </lineage>
</organism>
<dbReference type="EMBL" id="PZFK01000018">
    <property type="protein sequence ID" value="PTI29153.1"/>
    <property type="molecule type" value="Genomic_DNA"/>
</dbReference>
<dbReference type="RefSeq" id="WP_078358441.1">
    <property type="nucleotide sequence ID" value="NZ_CANQVP010000035.1"/>
</dbReference>
<accession>A0A2T4PS27</accession>
<name>A0A2T4PS27_9STAP</name>
<keyword evidence="1" id="KW-1133">Transmembrane helix</keyword>
<keyword evidence="1" id="KW-0812">Transmembrane</keyword>
<dbReference type="Gene3D" id="3.90.1720.10">
    <property type="entry name" value="endopeptidase domain like (from Nostoc punctiforme)"/>
    <property type="match status" value="1"/>
</dbReference>
<gene>
    <name evidence="3" type="ORF">BU072_09450</name>
</gene>
<evidence type="ECO:0000259" key="2">
    <source>
        <dbReference type="PROSITE" id="PS50911"/>
    </source>
</evidence>